<proteinExistence type="predicted"/>
<gene>
    <name evidence="1" type="ORF">UFOPK4237_00608</name>
</gene>
<sequence>MALSQRAYAVRPFSFIPSAVPESSAVTNTEPYFAFQRAGFTRFFVVVPTELPIRAIPRGEATRTGLEVLGSQSMLRLDRTAWELSFHSTLVQALASPAKTTAVVVAMINDAPLIRRR</sequence>
<name>A0A6J7SA63_9ZZZZ</name>
<protein>
    <submittedName>
        <fullName evidence="1">Unannotated protein</fullName>
    </submittedName>
</protein>
<evidence type="ECO:0000313" key="1">
    <source>
        <dbReference type="EMBL" id="CAB5037270.1"/>
    </source>
</evidence>
<dbReference type="AlphaFoldDB" id="A0A6J7SA63"/>
<reference evidence="1" key="1">
    <citation type="submission" date="2020-05" db="EMBL/GenBank/DDBJ databases">
        <authorList>
            <person name="Chiriac C."/>
            <person name="Salcher M."/>
            <person name="Ghai R."/>
            <person name="Kavagutti S V."/>
        </authorList>
    </citation>
    <scope>NUCLEOTIDE SEQUENCE</scope>
</reference>
<accession>A0A6J7SA63</accession>
<organism evidence="1">
    <name type="scientific">freshwater metagenome</name>
    <dbReference type="NCBI Taxonomy" id="449393"/>
    <lineage>
        <taxon>unclassified sequences</taxon>
        <taxon>metagenomes</taxon>
        <taxon>ecological metagenomes</taxon>
    </lineage>
</organism>
<dbReference type="EMBL" id="CAFBPZ010000029">
    <property type="protein sequence ID" value="CAB5037270.1"/>
    <property type="molecule type" value="Genomic_DNA"/>
</dbReference>